<dbReference type="GO" id="GO:0006351">
    <property type="term" value="P:DNA-templated transcription"/>
    <property type="evidence" value="ECO:0007669"/>
    <property type="project" value="TreeGrafter"/>
</dbReference>
<reference evidence="6 7" key="1">
    <citation type="submission" date="2018-12" db="EMBL/GenBank/DDBJ databases">
        <title>Complete genome of Litorilituus sediminis.</title>
        <authorList>
            <person name="Liu A."/>
            <person name="Rong J."/>
        </authorList>
    </citation>
    <scope>NUCLEOTIDE SEQUENCE [LARGE SCALE GENOMIC DNA]</scope>
    <source>
        <strain evidence="6 7">JCM 17549</strain>
    </source>
</reference>
<dbReference type="FunFam" id="1.10.10.10:FF:000001">
    <property type="entry name" value="LysR family transcriptional regulator"/>
    <property type="match status" value="1"/>
</dbReference>
<dbReference type="PANTHER" id="PTHR30537:SF35">
    <property type="entry name" value="TRANSCRIPTIONAL REGULATORY PROTEIN"/>
    <property type="match status" value="1"/>
</dbReference>
<accession>A0A4P6P6J5</accession>
<keyword evidence="2" id="KW-0805">Transcription regulation</keyword>
<dbReference type="CDD" id="cd08422">
    <property type="entry name" value="PBP2_CrgA_like"/>
    <property type="match status" value="1"/>
</dbReference>
<dbReference type="InterPro" id="IPR036390">
    <property type="entry name" value="WH_DNA-bd_sf"/>
</dbReference>
<dbReference type="InterPro" id="IPR058163">
    <property type="entry name" value="LysR-type_TF_proteobact-type"/>
</dbReference>
<dbReference type="KEGG" id="lsd:EMK97_04485"/>
<dbReference type="InterPro" id="IPR000847">
    <property type="entry name" value="LysR_HTH_N"/>
</dbReference>
<dbReference type="GO" id="GO:0043565">
    <property type="term" value="F:sequence-specific DNA binding"/>
    <property type="evidence" value="ECO:0007669"/>
    <property type="project" value="TreeGrafter"/>
</dbReference>
<dbReference type="AlphaFoldDB" id="A0A4P6P6J5"/>
<dbReference type="PANTHER" id="PTHR30537">
    <property type="entry name" value="HTH-TYPE TRANSCRIPTIONAL REGULATOR"/>
    <property type="match status" value="1"/>
</dbReference>
<dbReference type="EMBL" id="CP034759">
    <property type="protein sequence ID" value="QBG35042.1"/>
    <property type="molecule type" value="Genomic_DNA"/>
</dbReference>
<dbReference type="InterPro" id="IPR005119">
    <property type="entry name" value="LysR_subst-bd"/>
</dbReference>
<evidence type="ECO:0000256" key="3">
    <source>
        <dbReference type="ARBA" id="ARBA00023125"/>
    </source>
</evidence>
<dbReference type="OrthoDB" id="9786526at2"/>
<dbReference type="Pfam" id="PF00126">
    <property type="entry name" value="HTH_1"/>
    <property type="match status" value="1"/>
</dbReference>
<evidence type="ECO:0000256" key="4">
    <source>
        <dbReference type="ARBA" id="ARBA00023163"/>
    </source>
</evidence>
<dbReference type="GO" id="GO:0003700">
    <property type="term" value="F:DNA-binding transcription factor activity"/>
    <property type="evidence" value="ECO:0007669"/>
    <property type="project" value="InterPro"/>
</dbReference>
<comment type="similarity">
    <text evidence="1">Belongs to the LysR transcriptional regulatory family.</text>
</comment>
<dbReference type="SUPFAM" id="SSF46785">
    <property type="entry name" value="Winged helix' DNA-binding domain"/>
    <property type="match status" value="1"/>
</dbReference>
<dbReference type="Gene3D" id="1.10.10.10">
    <property type="entry name" value="Winged helix-like DNA-binding domain superfamily/Winged helix DNA-binding domain"/>
    <property type="match status" value="1"/>
</dbReference>
<keyword evidence="3" id="KW-0238">DNA-binding</keyword>
<evidence type="ECO:0000259" key="5">
    <source>
        <dbReference type="PROSITE" id="PS50931"/>
    </source>
</evidence>
<protein>
    <submittedName>
        <fullName evidence="6">LysR family transcriptional regulator</fullName>
    </submittedName>
</protein>
<evidence type="ECO:0000313" key="6">
    <source>
        <dbReference type="EMBL" id="QBG35042.1"/>
    </source>
</evidence>
<evidence type="ECO:0000256" key="2">
    <source>
        <dbReference type="ARBA" id="ARBA00023015"/>
    </source>
</evidence>
<organism evidence="6 7">
    <name type="scientific">Litorilituus sediminis</name>
    <dbReference type="NCBI Taxonomy" id="718192"/>
    <lineage>
        <taxon>Bacteria</taxon>
        <taxon>Pseudomonadati</taxon>
        <taxon>Pseudomonadota</taxon>
        <taxon>Gammaproteobacteria</taxon>
        <taxon>Alteromonadales</taxon>
        <taxon>Colwelliaceae</taxon>
        <taxon>Litorilituus</taxon>
    </lineage>
</organism>
<dbReference type="PROSITE" id="PS50931">
    <property type="entry name" value="HTH_LYSR"/>
    <property type="match status" value="1"/>
</dbReference>
<proteinExistence type="inferred from homology"/>
<dbReference type="Pfam" id="PF03466">
    <property type="entry name" value="LysR_substrate"/>
    <property type="match status" value="1"/>
</dbReference>
<dbReference type="RefSeq" id="WP_130599832.1">
    <property type="nucleotide sequence ID" value="NZ_CP034759.1"/>
</dbReference>
<dbReference type="SUPFAM" id="SSF53850">
    <property type="entry name" value="Periplasmic binding protein-like II"/>
    <property type="match status" value="1"/>
</dbReference>
<dbReference type="Proteomes" id="UP000290244">
    <property type="component" value="Chromosome"/>
</dbReference>
<keyword evidence="7" id="KW-1185">Reference proteome</keyword>
<gene>
    <name evidence="6" type="ORF">EMK97_04485</name>
</gene>
<keyword evidence="4" id="KW-0804">Transcription</keyword>
<feature type="domain" description="HTH lysR-type" evidence="5">
    <location>
        <begin position="1"/>
        <end position="63"/>
    </location>
</feature>
<name>A0A4P6P6J5_9GAMM</name>
<evidence type="ECO:0000256" key="1">
    <source>
        <dbReference type="ARBA" id="ARBA00009437"/>
    </source>
</evidence>
<dbReference type="Gene3D" id="3.40.190.290">
    <property type="match status" value="1"/>
</dbReference>
<dbReference type="InterPro" id="IPR036388">
    <property type="entry name" value="WH-like_DNA-bd_sf"/>
</dbReference>
<evidence type="ECO:0000313" key="7">
    <source>
        <dbReference type="Proteomes" id="UP000290244"/>
    </source>
</evidence>
<sequence length="299" mass="33552">MTSNTKLFDGIVIFHQVVTAGSFTAAAQISNHSTSFISKEINKLEARLGVRLLNRTTRSISLTPEGKLYFEQCEQLIEDAESSLLDINQNNKEPRGTLKISCPISFGLDYLQPILSSYAKANPKVSLDIDFSDRHVDVVQDGYDLVIRATRELNESSLIYRKIYSCQSYTIASHEYIKTHGKPSSPEQLSQHQCICYSNLKNPSRWQYDKKDGSTVSVDVKQHILCNSSQMELAMVLDGHGICRLPSFCLDAALKSGQLAVLFPDYIETEINVYALYPSRKHLSAKVRSFIDALVNAFI</sequence>